<keyword evidence="9 12" id="KW-0862">Zinc</keyword>
<proteinExistence type="inferred from homology"/>
<dbReference type="GO" id="GO:0009245">
    <property type="term" value="P:lipid A biosynthetic process"/>
    <property type="evidence" value="ECO:0007669"/>
    <property type="project" value="UniProtKB-UniRule"/>
</dbReference>
<evidence type="ECO:0000256" key="4">
    <source>
        <dbReference type="ARBA" id="ARBA00012745"/>
    </source>
</evidence>
<dbReference type="RefSeq" id="WP_044429638.1">
    <property type="nucleotide sequence ID" value="NZ_BJYZ01000020.1"/>
</dbReference>
<dbReference type="NCBIfam" id="TIGR00325">
    <property type="entry name" value="lpxC"/>
    <property type="match status" value="1"/>
</dbReference>
<dbReference type="AlphaFoldDB" id="A0A512DUN3"/>
<evidence type="ECO:0000256" key="9">
    <source>
        <dbReference type="ARBA" id="ARBA00022833"/>
    </source>
</evidence>
<feature type="active site" description="Proton donor" evidence="12">
    <location>
        <position position="273"/>
    </location>
</feature>
<dbReference type="SUPFAM" id="SSF54211">
    <property type="entry name" value="Ribosomal protein S5 domain 2-like"/>
    <property type="match status" value="2"/>
</dbReference>
<feature type="binding site" evidence="12">
    <location>
        <position position="246"/>
    </location>
    <ligand>
        <name>Zn(2+)</name>
        <dbReference type="ChEBI" id="CHEBI:29105"/>
    </ligand>
</feature>
<feature type="binding site" evidence="12">
    <location>
        <position position="250"/>
    </location>
    <ligand>
        <name>Zn(2+)</name>
        <dbReference type="ChEBI" id="CHEBI:29105"/>
    </ligand>
</feature>
<evidence type="ECO:0000256" key="7">
    <source>
        <dbReference type="ARBA" id="ARBA00022723"/>
    </source>
</evidence>
<dbReference type="GO" id="GO:0016020">
    <property type="term" value="C:membrane"/>
    <property type="evidence" value="ECO:0007669"/>
    <property type="project" value="GOC"/>
</dbReference>
<evidence type="ECO:0000256" key="1">
    <source>
        <dbReference type="ARBA" id="ARBA00001947"/>
    </source>
</evidence>
<comment type="caution">
    <text evidence="13">The sequence shown here is derived from an EMBL/GenBank/DDBJ whole genome shotgun (WGS) entry which is preliminary data.</text>
</comment>
<dbReference type="HAMAP" id="MF_00388">
    <property type="entry name" value="LpxC"/>
    <property type="match status" value="1"/>
</dbReference>
<dbReference type="InterPro" id="IPR004463">
    <property type="entry name" value="UDP-acyl_GlcNac_deAcase"/>
</dbReference>
<keyword evidence="10 12" id="KW-0443">Lipid metabolism</keyword>
<dbReference type="EMBL" id="BJYZ01000020">
    <property type="protein sequence ID" value="GEO40183.1"/>
    <property type="molecule type" value="Genomic_DNA"/>
</dbReference>
<dbReference type="Gene3D" id="3.30.230.20">
    <property type="entry name" value="lpxc deacetylase, domain 1"/>
    <property type="match status" value="1"/>
</dbReference>
<organism evidence="13 14">
    <name type="scientific">Skermanella aerolata</name>
    <dbReference type="NCBI Taxonomy" id="393310"/>
    <lineage>
        <taxon>Bacteria</taxon>
        <taxon>Pseudomonadati</taxon>
        <taxon>Pseudomonadota</taxon>
        <taxon>Alphaproteobacteria</taxon>
        <taxon>Rhodospirillales</taxon>
        <taxon>Azospirillaceae</taxon>
        <taxon>Skermanella</taxon>
    </lineage>
</organism>
<dbReference type="Pfam" id="PF03331">
    <property type="entry name" value="LpxC"/>
    <property type="match status" value="1"/>
</dbReference>
<evidence type="ECO:0000313" key="13">
    <source>
        <dbReference type="EMBL" id="GEO40183.1"/>
    </source>
</evidence>
<dbReference type="PANTHER" id="PTHR33694:SF1">
    <property type="entry name" value="UDP-3-O-ACYL-N-ACETYLGLUCOSAMINE DEACETYLASE 1, MITOCHONDRIAL-RELATED"/>
    <property type="match status" value="1"/>
</dbReference>
<evidence type="ECO:0000256" key="8">
    <source>
        <dbReference type="ARBA" id="ARBA00022801"/>
    </source>
</evidence>
<sequence length="315" mass="34145">MSEQSQNNETKFQQTLKSPINCTGIGLHSGSKVSMTLKPADVNTGIVFVRTDQPADRAEVRADWDRVTDTKLCTVVSNDAGVSIGTVEHLMAALRGCGIDNVVIELNGPEVPIMDGSSAPFVFLIECAGIREQEKPRRLIRVLKQVTVGDGTRFATLSPSPSMSFSFEIDFASAAVARQESYVKLTNGAFKGELARARTFGFLHEVDQLRKLGLARGGSLDNAIVINGDKVLNEGGLRFSDEFVRHKILDSIGDLYLAGAPILGHFHGCRSGHALNNQLLRALFADKTAWCYVDAEEVGALPMNWDVRVKVAAVA</sequence>
<protein>
    <recommendedName>
        <fullName evidence="4 12">UDP-3-O-acyl-N-acetylglucosamine deacetylase</fullName>
        <shortName evidence="12">UDP-3-O-acyl-GlcNAc deacetylase</shortName>
        <ecNumber evidence="4 12">3.5.1.108</ecNumber>
    </recommendedName>
    <alternativeName>
        <fullName evidence="12">UDP-3-O-[R-3-hydroxymyristoyl]-N-acetylglucosamine deacetylase</fullName>
    </alternativeName>
</protein>
<keyword evidence="7 12" id="KW-0479">Metal-binding</keyword>
<name>A0A512DUN3_9PROT</name>
<comment type="catalytic activity">
    <reaction evidence="11 12">
        <text>a UDP-3-O-[(3R)-3-hydroxyacyl]-N-acetyl-alpha-D-glucosamine + H2O = a UDP-3-O-[(3R)-3-hydroxyacyl]-alpha-D-glucosamine + acetate</text>
        <dbReference type="Rhea" id="RHEA:67816"/>
        <dbReference type="ChEBI" id="CHEBI:15377"/>
        <dbReference type="ChEBI" id="CHEBI:30089"/>
        <dbReference type="ChEBI" id="CHEBI:137740"/>
        <dbReference type="ChEBI" id="CHEBI:173225"/>
        <dbReference type="EC" id="3.5.1.108"/>
    </reaction>
</comment>
<dbReference type="InterPro" id="IPR015870">
    <property type="entry name" value="UDP-acyl_N-AcGlcN_deAcase_N"/>
</dbReference>
<evidence type="ECO:0000256" key="11">
    <source>
        <dbReference type="ARBA" id="ARBA00024535"/>
    </source>
</evidence>
<dbReference type="GO" id="GO:0046872">
    <property type="term" value="F:metal ion binding"/>
    <property type="evidence" value="ECO:0007669"/>
    <property type="project" value="UniProtKB-KW"/>
</dbReference>
<evidence type="ECO:0000256" key="5">
    <source>
        <dbReference type="ARBA" id="ARBA00022516"/>
    </source>
</evidence>
<evidence type="ECO:0000256" key="10">
    <source>
        <dbReference type="ARBA" id="ARBA00023098"/>
    </source>
</evidence>
<keyword evidence="14" id="KW-1185">Reference proteome</keyword>
<keyword evidence="5 12" id="KW-0444">Lipid biosynthesis</keyword>
<comment type="similarity">
    <text evidence="12">Belongs to the LpxC family.</text>
</comment>
<evidence type="ECO:0000256" key="6">
    <source>
        <dbReference type="ARBA" id="ARBA00022556"/>
    </source>
</evidence>
<evidence type="ECO:0000256" key="3">
    <source>
        <dbReference type="ARBA" id="ARBA00005002"/>
    </source>
</evidence>
<dbReference type="PANTHER" id="PTHR33694">
    <property type="entry name" value="UDP-3-O-ACYL-N-ACETYLGLUCOSAMINE DEACETYLASE 1, MITOCHONDRIAL-RELATED"/>
    <property type="match status" value="1"/>
</dbReference>
<keyword evidence="8 12" id="KW-0378">Hydrolase</keyword>
<reference evidence="13 14" key="1">
    <citation type="submission" date="2019-07" db="EMBL/GenBank/DDBJ databases">
        <title>Whole genome shotgun sequence of Skermanella aerolata NBRC 106429.</title>
        <authorList>
            <person name="Hosoyama A."/>
            <person name="Uohara A."/>
            <person name="Ohji S."/>
            <person name="Ichikawa N."/>
        </authorList>
    </citation>
    <scope>NUCLEOTIDE SEQUENCE [LARGE SCALE GENOMIC DNA]</scope>
    <source>
        <strain evidence="13 14">NBRC 106429</strain>
    </source>
</reference>
<accession>A0A512DUN3</accession>
<dbReference type="Gene3D" id="3.30.1700.10">
    <property type="entry name" value="lpxc deacetylase, domain 2"/>
    <property type="match status" value="1"/>
</dbReference>
<evidence type="ECO:0000313" key="14">
    <source>
        <dbReference type="Proteomes" id="UP000321523"/>
    </source>
</evidence>
<comment type="cofactor">
    <cofactor evidence="1 12">
        <name>Zn(2+)</name>
        <dbReference type="ChEBI" id="CHEBI:29105"/>
    </cofactor>
</comment>
<keyword evidence="6 12" id="KW-0441">Lipid A biosynthesis</keyword>
<evidence type="ECO:0000256" key="2">
    <source>
        <dbReference type="ARBA" id="ARBA00002923"/>
    </source>
</evidence>
<dbReference type="Proteomes" id="UP000321523">
    <property type="component" value="Unassembled WGS sequence"/>
</dbReference>
<gene>
    <name evidence="12 13" type="primary">lpxC</name>
    <name evidence="13" type="ORF">SAE02_43310</name>
</gene>
<dbReference type="OrthoDB" id="9802746at2"/>
<dbReference type="UniPathway" id="UPA00359">
    <property type="reaction ID" value="UER00478"/>
</dbReference>
<comment type="function">
    <text evidence="2 12">Catalyzes the hydrolysis of UDP-3-O-myristoyl-N-acetylglucosamine to form UDP-3-O-myristoylglucosamine and acetate, the committed step in lipid A biosynthesis.</text>
</comment>
<dbReference type="InterPro" id="IPR020568">
    <property type="entry name" value="Ribosomal_Su5_D2-typ_SF"/>
</dbReference>
<feature type="binding site" evidence="12">
    <location>
        <position position="89"/>
    </location>
    <ligand>
        <name>Zn(2+)</name>
        <dbReference type="ChEBI" id="CHEBI:29105"/>
    </ligand>
</feature>
<dbReference type="GO" id="GO:0103117">
    <property type="term" value="F:UDP-3-O-acyl-N-acetylglucosamine deacetylase activity"/>
    <property type="evidence" value="ECO:0007669"/>
    <property type="project" value="UniProtKB-UniRule"/>
</dbReference>
<dbReference type="EC" id="3.5.1.108" evidence="4 12"/>
<comment type="pathway">
    <text evidence="3 12">Glycolipid biosynthesis; lipid IV(A) biosynthesis; lipid IV(A) from (3R)-3-hydroxytetradecanoyl-[acyl-carrier-protein] and UDP-N-acetyl-alpha-D-glucosamine: step 2/6.</text>
</comment>
<evidence type="ECO:0000256" key="12">
    <source>
        <dbReference type="HAMAP-Rule" id="MF_00388"/>
    </source>
</evidence>
<dbReference type="InterPro" id="IPR011334">
    <property type="entry name" value="UDP-acyl_GlcNac_deAcase_C"/>
</dbReference>